<evidence type="ECO:0000259" key="1">
    <source>
        <dbReference type="Pfam" id="PF00535"/>
    </source>
</evidence>
<sequence>MVQPLLTIAIPTFNRAQLLGQCLRALLSQVSADLLPRIELMVFDNCSADNTTDIVSSFVNRGHDIKYYRNQENIGADRNIATCFLNAKGKYVWVFSDDDFLLPGYLKHIFDLLDSRDYGAVYLNGIWYTGDYNAVPNAVNHLNYEEFSSPLLYLQRVNFWATFITGNIVNKSLFADCSYISEFYDSNLVQLSWILPAMFKGKPNLVVNDKVLACKEENTGGYKLMQVFGKNLNEVLDKLESKKMVDSSAKRIINIYMLHTFFPMHIDKGGKSFSRENRFFILLPVFWKYPSFWLKVVPMLLKIKKRKLAV</sequence>
<accession>A0ABR7WU08</accession>
<keyword evidence="3" id="KW-1185">Reference proteome</keyword>
<dbReference type="SUPFAM" id="SSF53448">
    <property type="entry name" value="Nucleotide-diphospho-sugar transferases"/>
    <property type="match status" value="1"/>
</dbReference>
<dbReference type="EMBL" id="JACWMY010000007">
    <property type="protein sequence ID" value="MBD1365002.1"/>
    <property type="molecule type" value="Genomic_DNA"/>
</dbReference>
<dbReference type="InterPro" id="IPR001173">
    <property type="entry name" value="Glyco_trans_2-like"/>
</dbReference>
<proteinExistence type="predicted"/>
<dbReference type="PANTHER" id="PTHR22916">
    <property type="entry name" value="GLYCOSYLTRANSFERASE"/>
    <property type="match status" value="1"/>
</dbReference>
<evidence type="ECO:0000313" key="3">
    <source>
        <dbReference type="Proteomes" id="UP000606600"/>
    </source>
</evidence>
<feature type="domain" description="Glycosyltransferase 2-like" evidence="1">
    <location>
        <begin position="7"/>
        <end position="144"/>
    </location>
</feature>
<evidence type="ECO:0000313" key="2">
    <source>
        <dbReference type="EMBL" id="MBD1365002.1"/>
    </source>
</evidence>
<dbReference type="Proteomes" id="UP000606600">
    <property type="component" value="Unassembled WGS sequence"/>
</dbReference>
<dbReference type="CDD" id="cd00761">
    <property type="entry name" value="Glyco_tranf_GTA_type"/>
    <property type="match status" value="1"/>
</dbReference>
<reference evidence="2 3" key="1">
    <citation type="submission" date="2020-09" db="EMBL/GenBank/DDBJ databases">
        <title>Novel species of Mucilaginibacter isolated from a glacier on the Tibetan Plateau.</title>
        <authorList>
            <person name="Liu Q."/>
            <person name="Xin Y.-H."/>
        </authorList>
    </citation>
    <scope>NUCLEOTIDE SEQUENCE [LARGE SCALE GENOMIC DNA]</scope>
    <source>
        <strain evidence="2 3">ZT4R22</strain>
    </source>
</reference>
<dbReference type="Pfam" id="PF00535">
    <property type="entry name" value="Glycos_transf_2"/>
    <property type="match status" value="1"/>
</dbReference>
<dbReference type="InterPro" id="IPR029044">
    <property type="entry name" value="Nucleotide-diphossugar_trans"/>
</dbReference>
<name>A0ABR7WU08_9SPHI</name>
<dbReference type="RefSeq" id="WP_191189668.1">
    <property type="nucleotide sequence ID" value="NZ_JACWMY010000007.1"/>
</dbReference>
<organism evidence="2 3">
    <name type="scientific">Mucilaginibacter pankratovii</name>
    <dbReference type="NCBI Taxonomy" id="2772110"/>
    <lineage>
        <taxon>Bacteria</taxon>
        <taxon>Pseudomonadati</taxon>
        <taxon>Bacteroidota</taxon>
        <taxon>Sphingobacteriia</taxon>
        <taxon>Sphingobacteriales</taxon>
        <taxon>Sphingobacteriaceae</taxon>
        <taxon>Mucilaginibacter</taxon>
    </lineage>
</organism>
<comment type="caution">
    <text evidence="2">The sequence shown here is derived from an EMBL/GenBank/DDBJ whole genome shotgun (WGS) entry which is preliminary data.</text>
</comment>
<gene>
    <name evidence="2" type="ORF">IDJ77_14370</name>
</gene>
<dbReference type="Gene3D" id="3.90.550.10">
    <property type="entry name" value="Spore Coat Polysaccharide Biosynthesis Protein SpsA, Chain A"/>
    <property type="match status" value="1"/>
</dbReference>
<protein>
    <submittedName>
        <fullName evidence="2">Glycosyltransferase family 2 protein</fullName>
    </submittedName>
</protein>